<evidence type="ECO:0000313" key="10">
    <source>
        <dbReference type="Proteomes" id="UP001597227"/>
    </source>
</evidence>
<keyword evidence="7 8" id="KW-0131">Cell cycle</keyword>
<comment type="caution">
    <text evidence="9">The sequence shown here is derived from an EMBL/GenBank/DDBJ whole genome shotgun (WGS) entry which is preliminary data.</text>
</comment>
<reference evidence="10" key="1">
    <citation type="journal article" date="2019" name="Int. J. Syst. Evol. Microbiol.">
        <title>The Global Catalogue of Microorganisms (GCM) 10K type strain sequencing project: providing services to taxonomists for standard genome sequencing and annotation.</title>
        <authorList>
            <consortium name="The Broad Institute Genomics Platform"/>
            <consortium name="The Broad Institute Genome Sequencing Center for Infectious Disease"/>
            <person name="Wu L."/>
            <person name="Ma J."/>
        </authorList>
    </citation>
    <scope>NUCLEOTIDE SEQUENCE [LARGE SCALE GENOMIC DNA]</scope>
    <source>
        <strain evidence="10">CCUG 15531</strain>
    </source>
</reference>
<dbReference type="EMBL" id="JBHUEK010000021">
    <property type="protein sequence ID" value="MFD1779742.1"/>
    <property type="molecule type" value="Genomic_DNA"/>
</dbReference>
<dbReference type="InterPro" id="IPR010379">
    <property type="entry name" value="EzrA"/>
</dbReference>
<feature type="coiled-coil region" evidence="8">
    <location>
        <begin position="390"/>
        <end position="431"/>
    </location>
</feature>
<evidence type="ECO:0000313" key="9">
    <source>
        <dbReference type="EMBL" id="MFD1779742.1"/>
    </source>
</evidence>
<dbReference type="NCBIfam" id="NF003413">
    <property type="entry name" value="PRK04778.1-7"/>
    <property type="match status" value="1"/>
</dbReference>
<keyword evidence="4 8" id="KW-0175">Coiled coil</keyword>
<keyword evidence="10" id="KW-1185">Reference proteome</keyword>
<evidence type="ECO:0000256" key="5">
    <source>
        <dbReference type="ARBA" id="ARBA00023136"/>
    </source>
</evidence>
<evidence type="ECO:0000256" key="7">
    <source>
        <dbReference type="ARBA" id="ARBA00023306"/>
    </source>
</evidence>
<name>A0ABW4MNY3_9BACI</name>
<feature type="topological domain" description="Cytoplasmic" evidence="8">
    <location>
        <begin position="22"/>
        <end position="564"/>
    </location>
</feature>
<keyword evidence="6 8" id="KW-0717">Septation</keyword>
<protein>
    <recommendedName>
        <fullName evidence="8">Septation ring formation regulator EzrA</fullName>
    </recommendedName>
</protein>
<keyword evidence="3 8" id="KW-1133">Transmembrane helix</keyword>
<accession>A0ABW4MNY3</accession>
<organism evidence="9 10">
    <name type="scientific">Fredinandcohnia salidurans</name>
    <dbReference type="NCBI Taxonomy" id="2595041"/>
    <lineage>
        <taxon>Bacteria</taxon>
        <taxon>Bacillati</taxon>
        <taxon>Bacillota</taxon>
        <taxon>Bacilli</taxon>
        <taxon>Bacillales</taxon>
        <taxon>Bacillaceae</taxon>
        <taxon>Fredinandcohnia</taxon>
    </lineage>
</organism>
<feature type="coiled-coil region" evidence="8">
    <location>
        <begin position="105"/>
        <end position="160"/>
    </location>
</feature>
<evidence type="ECO:0000256" key="8">
    <source>
        <dbReference type="HAMAP-Rule" id="MF_00728"/>
    </source>
</evidence>
<sequence>MEIIIGIIVVASSVTIFGFYSRKKIYKDVDRLEAWKIDMMNRPVTDEIAKVKELNMTGQTEELFERWRKQWDEIVTVGLPDVEELLFDAEDLADKYRFGKAKRVLAQIEAILNDAESNIAIILDELKDLVGSEEKNRVEVDELNQQYRELKKNLLAHRHTFGRAEKQLEMNLEGVYGKFKEFEEATTNGNYFEAREIVLLIKDALSVTKQQMDEIPHLLHECQSAIPNQLNEVSEGYSQMEQEGYSLGHHQIEKEIERMREQLSQYISLIEELKLEDVKKGIEEARESLDTIYDLLEAEVKANQFVKKEVEKIEQDLEDLVEGSKSTEEETTFVQQSYHLNENDLERHRNIVKQIKQLVKQYVSVQSKLEADQIAYSLIKTELEEVYGKIQDVKEEHLQFSEMLKTLRKDELHAREQISEMKKQLADAKRLISKSNIPGLPVKYSELISEARLSLTQVMNSLEEKPLNMNTVNQTLQNALDLVSQTYKQTEEMIEQVYLAERVIQYGNRYRSRNPKIAGSLLEAEKSFRNYEYALALEQAATAIEDLDPGALKKIEVLLEDDPK</sequence>
<feature type="topological domain" description="Extracellular" evidence="8">
    <location>
        <begin position="1"/>
        <end position="2"/>
    </location>
</feature>
<comment type="subcellular location">
    <subcellularLocation>
        <location evidence="8">Cell membrane</location>
        <topology evidence="8">Single-pass membrane protein</topology>
    </subcellularLocation>
    <text evidence="8">Colocalized with FtsZ to the nascent septal site.</text>
</comment>
<evidence type="ECO:0000256" key="2">
    <source>
        <dbReference type="ARBA" id="ARBA00022692"/>
    </source>
</evidence>
<evidence type="ECO:0000256" key="1">
    <source>
        <dbReference type="ARBA" id="ARBA00022618"/>
    </source>
</evidence>
<keyword evidence="5 8" id="KW-0472">Membrane</keyword>
<evidence type="ECO:0000256" key="3">
    <source>
        <dbReference type="ARBA" id="ARBA00022989"/>
    </source>
</evidence>
<feature type="coiled-coil region" evidence="8">
    <location>
        <begin position="249"/>
        <end position="330"/>
    </location>
</feature>
<proteinExistence type="inferred from homology"/>
<keyword evidence="2 8" id="KW-0812">Transmembrane</keyword>
<gene>
    <name evidence="8 9" type="primary">ezrA</name>
    <name evidence="9" type="ORF">ACFSFW_13840</name>
</gene>
<evidence type="ECO:0000256" key="4">
    <source>
        <dbReference type="ARBA" id="ARBA00023054"/>
    </source>
</evidence>
<dbReference type="RefSeq" id="WP_388039115.1">
    <property type="nucleotide sequence ID" value="NZ_JBHUEK010000021.1"/>
</dbReference>
<dbReference type="Pfam" id="PF06160">
    <property type="entry name" value="EzrA"/>
    <property type="match status" value="1"/>
</dbReference>
<comment type="function">
    <text evidence="8">Negative regulator of FtsZ ring formation; modulates the frequency and position of FtsZ ring formation. Inhibits FtsZ ring formation at polar sites. Interacts either with FtsZ or with one of its binding partners to promote depolymerization.</text>
</comment>
<evidence type="ECO:0000256" key="6">
    <source>
        <dbReference type="ARBA" id="ARBA00023210"/>
    </source>
</evidence>
<keyword evidence="8" id="KW-1003">Cell membrane</keyword>
<keyword evidence="1 8" id="KW-0132">Cell division</keyword>
<dbReference type="Proteomes" id="UP001597227">
    <property type="component" value="Unassembled WGS sequence"/>
</dbReference>
<dbReference type="HAMAP" id="MF_00728">
    <property type="entry name" value="EzrA"/>
    <property type="match status" value="1"/>
</dbReference>
<comment type="similarity">
    <text evidence="8">Belongs to the EzrA family.</text>
</comment>